<evidence type="ECO:0000313" key="1">
    <source>
        <dbReference type="EMBL" id="ACB07585.1"/>
    </source>
</evidence>
<dbReference type="Proteomes" id="UP000001686">
    <property type="component" value="Chromosome"/>
</dbReference>
<dbReference type="HOGENOM" id="CLU_2597656_0_0_2"/>
<dbReference type="AlphaFoldDB" id="B1L556"/>
<dbReference type="EMBL" id="CP000968">
    <property type="protein sequence ID" value="ACB07585.1"/>
    <property type="molecule type" value="Genomic_DNA"/>
</dbReference>
<reference evidence="1 2" key="1">
    <citation type="journal article" date="2008" name="Proc. Natl. Acad. Sci. U.S.A.">
        <title>A korarchaeal genome reveals new insights into the evolution of the Archaea.</title>
        <authorList>
            <person name="Elkins J.G."/>
            <person name="Podar M."/>
            <person name="Graham D.E."/>
            <person name="Makarova K.S."/>
            <person name="Wolf Y."/>
            <person name="Randau L."/>
            <person name="Hedlund B.P."/>
            <person name="Brochier-Armanet C."/>
            <person name="Kunin V."/>
            <person name="Anderson I."/>
            <person name="Lapidus A."/>
            <person name="Goltsman E."/>
            <person name="Barry K."/>
            <person name="Koonin E.V."/>
            <person name="Hugenholtz P."/>
            <person name="Kyrpides N."/>
            <person name="Wanner G."/>
            <person name="Richardson P."/>
            <person name="Keller M."/>
            <person name="Stetter K.O."/>
        </authorList>
    </citation>
    <scope>NUCLEOTIDE SEQUENCE [LARGE SCALE GENOMIC DNA]</scope>
    <source>
        <strain evidence="2">OPF8</strain>
    </source>
</reference>
<dbReference type="RefSeq" id="WP_012309482.1">
    <property type="nucleotide sequence ID" value="NC_010482.1"/>
</dbReference>
<gene>
    <name evidence="1" type="ordered locus">Kcr_0838</name>
</gene>
<keyword evidence="2" id="KW-1185">Reference proteome</keyword>
<sequence length="79" mass="8901">MEVREGDLTAEVSLRDDGKGLLLDLELRRNGRLGLKLHEKLSNIKEVFELLERPTWLGKESDSLVRRALLLIGESSSGE</sequence>
<accession>B1L556</accession>
<proteinExistence type="predicted"/>
<dbReference type="KEGG" id="kcr:Kcr_0838"/>
<dbReference type="EnsemblBacteria" id="ACB07585">
    <property type="protein sequence ID" value="ACB07585"/>
    <property type="gene ID" value="Kcr_0838"/>
</dbReference>
<dbReference type="GeneID" id="6094116"/>
<dbReference type="STRING" id="374847.Kcr_0838"/>
<evidence type="ECO:0000313" key="2">
    <source>
        <dbReference type="Proteomes" id="UP000001686"/>
    </source>
</evidence>
<organism evidence="1 2">
    <name type="scientific">Korarchaeum cryptofilum (strain OPF8)</name>
    <dbReference type="NCBI Taxonomy" id="374847"/>
    <lineage>
        <taxon>Archaea</taxon>
        <taxon>Thermoproteota</taxon>
        <taxon>Candidatus Korarchaeia</taxon>
        <taxon>Candidatus Korarchaeales</taxon>
        <taxon>Candidatus Korarchaeaceae</taxon>
        <taxon>Candidatus Korarchaeum</taxon>
    </lineage>
</organism>
<name>B1L556_KORCO</name>
<protein>
    <submittedName>
        <fullName evidence="1">Uncharacterized protein</fullName>
    </submittedName>
</protein>
<dbReference type="InParanoid" id="B1L556"/>